<dbReference type="PROSITE" id="PS50895">
    <property type="entry name" value="SURF1"/>
    <property type="match status" value="1"/>
</dbReference>
<evidence type="ECO:0000256" key="1">
    <source>
        <dbReference type="ARBA" id="ARBA00004370"/>
    </source>
</evidence>
<evidence type="ECO:0000256" key="6">
    <source>
        <dbReference type="RuleBase" id="RU363076"/>
    </source>
</evidence>
<evidence type="ECO:0000256" key="5">
    <source>
        <dbReference type="ARBA" id="ARBA00023136"/>
    </source>
</evidence>
<dbReference type="PANTHER" id="PTHR23427:SF2">
    <property type="entry name" value="SURFEIT LOCUS PROTEIN 1"/>
    <property type="match status" value="1"/>
</dbReference>
<proteinExistence type="inferred from homology"/>
<dbReference type="CDD" id="cd06662">
    <property type="entry name" value="SURF1"/>
    <property type="match status" value="1"/>
</dbReference>
<dbReference type="InterPro" id="IPR045214">
    <property type="entry name" value="Surf1/Surf4"/>
</dbReference>
<keyword evidence="5 6" id="KW-0472">Membrane</keyword>
<evidence type="ECO:0000256" key="2">
    <source>
        <dbReference type="ARBA" id="ARBA00007165"/>
    </source>
</evidence>
<feature type="transmembrane region" description="Helical" evidence="6">
    <location>
        <begin position="20"/>
        <end position="40"/>
    </location>
</feature>
<dbReference type="InterPro" id="IPR002994">
    <property type="entry name" value="Surf1/Shy1"/>
</dbReference>
<name>A0A2U8VVK5_9HYPH</name>
<dbReference type="AlphaFoldDB" id="A0A2U8VVK5"/>
<reference evidence="7 8" key="1">
    <citation type="submission" date="2018-05" db="EMBL/GenBank/DDBJ databases">
        <title>Complete Genome Sequence of Methylobacterium sp. 17Sr1-43.</title>
        <authorList>
            <person name="Srinivasan S."/>
        </authorList>
    </citation>
    <scope>NUCLEOTIDE SEQUENCE [LARGE SCALE GENOMIC DNA]</scope>
    <source>
        <strain evidence="7 8">17Sr1-43</strain>
    </source>
</reference>
<dbReference type="KEGG" id="meti:DK427_18165"/>
<dbReference type="GO" id="GO:0005886">
    <property type="term" value="C:plasma membrane"/>
    <property type="evidence" value="ECO:0007669"/>
    <property type="project" value="UniProtKB-SubCell"/>
</dbReference>
<comment type="subcellular location">
    <subcellularLocation>
        <location evidence="6">Cell membrane</location>
        <topology evidence="6">Multi-pass membrane protein</topology>
    </subcellularLocation>
    <subcellularLocation>
        <location evidence="1">Membrane</location>
    </subcellularLocation>
</comment>
<dbReference type="EMBL" id="CP029551">
    <property type="protein sequence ID" value="AWN37408.1"/>
    <property type="molecule type" value="Genomic_DNA"/>
</dbReference>
<keyword evidence="8" id="KW-1185">Reference proteome</keyword>
<dbReference type="Pfam" id="PF02104">
    <property type="entry name" value="SURF1"/>
    <property type="match status" value="1"/>
</dbReference>
<keyword evidence="3 6" id="KW-0812">Transmembrane</keyword>
<evidence type="ECO:0000313" key="8">
    <source>
        <dbReference type="Proteomes" id="UP000246058"/>
    </source>
</evidence>
<dbReference type="Proteomes" id="UP000246058">
    <property type="component" value="Chromosome"/>
</dbReference>
<protein>
    <recommendedName>
        <fullName evidence="6">SURF1-like protein</fullName>
    </recommendedName>
</protein>
<keyword evidence="4 6" id="KW-1133">Transmembrane helix</keyword>
<organism evidence="7 8">
    <name type="scientific">Methylobacterium radiodurans</name>
    <dbReference type="NCBI Taxonomy" id="2202828"/>
    <lineage>
        <taxon>Bacteria</taxon>
        <taxon>Pseudomonadati</taxon>
        <taxon>Pseudomonadota</taxon>
        <taxon>Alphaproteobacteria</taxon>
        <taxon>Hyphomicrobiales</taxon>
        <taxon>Methylobacteriaceae</taxon>
        <taxon>Methylobacterium</taxon>
    </lineage>
</organism>
<gene>
    <name evidence="7" type="ORF">DK427_18165</name>
</gene>
<evidence type="ECO:0000313" key="7">
    <source>
        <dbReference type="EMBL" id="AWN37408.1"/>
    </source>
</evidence>
<dbReference type="PANTHER" id="PTHR23427">
    <property type="entry name" value="SURFEIT LOCUS PROTEIN"/>
    <property type="match status" value="1"/>
</dbReference>
<accession>A0A2U8VVK5</accession>
<dbReference type="OrthoDB" id="6079986at2"/>
<comment type="similarity">
    <text evidence="2 6">Belongs to the SURF1 family.</text>
</comment>
<evidence type="ECO:0000256" key="3">
    <source>
        <dbReference type="ARBA" id="ARBA00022692"/>
    </source>
</evidence>
<evidence type="ECO:0000256" key="4">
    <source>
        <dbReference type="ARBA" id="ARBA00022989"/>
    </source>
</evidence>
<sequence>MTGTPTPGPVTRRHPRLAGLILANLLAVLLCGALVALGTWQVHRRAWKLELIARVEANAHGDPVAAPGPADWPALSDRDAYRRVRLDGTWLDGPDTLVRAVTDLGGGFWVLTPLRTEDGFVVLVNRGFVPGDRRDPATRTGVGGTRAAVTGLLRLDEPGGAFLRKNDPGADTWYSRDVAAIARARGLAGPVAPYFVDAERRPGSDVDRDLGAGLPVGGLTVIRFHNNHLIYAITWYTLALMVAGGALYLDRDAWRRGRAA</sequence>
<keyword evidence="6" id="KW-1003">Cell membrane</keyword>
<feature type="transmembrane region" description="Helical" evidence="6">
    <location>
        <begin position="229"/>
        <end position="249"/>
    </location>
</feature>